<dbReference type="AlphaFoldDB" id="A0A7R9HVV0"/>
<reference evidence="2" key="1">
    <citation type="submission" date="2020-11" db="EMBL/GenBank/DDBJ databases">
        <authorList>
            <person name="Tran Van P."/>
        </authorList>
    </citation>
    <scope>NUCLEOTIDE SEQUENCE</scope>
</reference>
<feature type="region of interest" description="Disordered" evidence="1">
    <location>
        <begin position="225"/>
        <end position="259"/>
    </location>
</feature>
<gene>
    <name evidence="2" type="ORF">TMSB3V08_LOCUS11307</name>
</gene>
<feature type="region of interest" description="Disordered" evidence="1">
    <location>
        <begin position="876"/>
        <end position="896"/>
    </location>
</feature>
<feature type="region of interest" description="Disordered" evidence="1">
    <location>
        <begin position="523"/>
        <end position="600"/>
    </location>
</feature>
<accession>A0A7R9HVV0</accession>
<sequence length="936" mass="102878">MAHVERKLKTAHPSSSLARIDFQLSKLVRAGLLYPSTLQTGVIGMGRLVTAVVLLVIAILSLPQHAATSKQQGMAATYRVGLEMYHPTVLRGPPRRHNLCRSISTPFSRRTRTEHVSTYSHTRLFVEGAAKLHTFTGERRGVFSPRVDYEEWTPLGRGDPLKNDPTYDYLPPMLERVNYWMNPSSRTPDPPPPDALQEVPSPTQPEGADSRRDIFDPFLKFVDGPKIGSSSGGQQQNFNNHRPPSSSKSSPPSLTAPQMNQFYQSPYHSHYKHHHPYSTNNVPVDVQWSLYETSVSPPEMQIIRHHSSVKYQQRPPYTVLVPPPLPSPDPVNPPQLIPSSSSATSTAPIPLPNSELYPTLNFGPDPAPYTSTISTYNSATSTAPIPLPNSELYPTLNFGLDPAPYTSTLSTSSSEQNFILNLAPISAYNLAYKPSNNIATYPTTTSPPAYTYSSAPPNLTPNSTSYSEPKPAFNSESTSTPSSESNIASNPALISSPYFTSSSTQSPSLVSITPLDSTNIPPSYTTLSSSDNYVSYPTQNISSNSTPSPVDNPNPYPSSNYMPYPTSDPAPNLELEPSLNSTSRLTPNPGPISAGHSPYNQDNLSLTTQTKVLVVVEDNSTSTGPEFISENPLRSTSNSSLEAQQSRLVFQSSPSSNWLEAQIHQVTLPQTSSHVTWRTPPITPSLEVDLQRNRSPAPPSPLSAPDTRNWNSTKTPLKEADWDYSPNYQTFQSDYHQDNVRNPLLQSLLQDERLDRRPWEAQVTTASTPSVITTSTVASLTTDPLFSHYKQPVGLVRGPMYLIIQGHSKVKTYGANKKRTSSFHGIPIQDNNEITQGNDRSGKTFHLREKDVDAKEGNNVPERDSKRGVFAEIFDQDLDPAPPDEAQERKKRQSGLEELLPIDDDDVEEILNDFLVQQSQGSGVGAIIASAIANDS</sequence>
<name>A0A7R9HVV0_9NEOP</name>
<feature type="compositionally biased region" description="Low complexity" evidence="1">
    <location>
        <begin position="243"/>
        <end position="253"/>
    </location>
</feature>
<dbReference type="EMBL" id="OB797974">
    <property type="protein sequence ID" value="CAD7434657.1"/>
    <property type="molecule type" value="Genomic_DNA"/>
</dbReference>
<feature type="compositionally biased region" description="Polar residues" evidence="1">
    <location>
        <begin position="829"/>
        <end position="839"/>
    </location>
</feature>
<proteinExistence type="predicted"/>
<feature type="compositionally biased region" description="Low complexity" evidence="1">
    <location>
        <begin position="475"/>
        <end position="485"/>
    </location>
</feature>
<organism evidence="2">
    <name type="scientific">Timema monikensis</name>
    <dbReference type="NCBI Taxonomy" id="170555"/>
    <lineage>
        <taxon>Eukaryota</taxon>
        <taxon>Metazoa</taxon>
        <taxon>Ecdysozoa</taxon>
        <taxon>Arthropoda</taxon>
        <taxon>Hexapoda</taxon>
        <taxon>Insecta</taxon>
        <taxon>Pterygota</taxon>
        <taxon>Neoptera</taxon>
        <taxon>Polyneoptera</taxon>
        <taxon>Phasmatodea</taxon>
        <taxon>Timematodea</taxon>
        <taxon>Timematoidea</taxon>
        <taxon>Timematidae</taxon>
        <taxon>Timema</taxon>
    </lineage>
</organism>
<feature type="region of interest" description="Disordered" evidence="1">
    <location>
        <begin position="452"/>
        <end position="489"/>
    </location>
</feature>
<feature type="region of interest" description="Disordered" evidence="1">
    <location>
        <begin position="670"/>
        <end position="712"/>
    </location>
</feature>
<feature type="compositionally biased region" description="Polar residues" evidence="1">
    <location>
        <begin position="228"/>
        <end position="242"/>
    </location>
</feature>
<evidence type="ECO:0000256" key="1">
    <source>
        <dbReference type="SAM" id="MobiDB-lite"/>
    </source>
</evidence>
<feature type="region of interest" description="Disordered" evidence="1">
    <location>
        <begin position="499"/>
        <end position="518"/>
    </location>
</feature>
<evidence type="ECO:0000313" key="2">
    <source>
        <dbReference type="EMBL" id="CAD7434657.1"/>
    </source>
</evidence>
<feature type="region of interest" description="Disordered" evidence="1">
    <location>
        <begin position="180"/>
        <end position="211"/>
    </location>
</feature>
<protein>
    <submittedName>
        <fullName evidence="2">Uncharacterized protein</fullName>
    </submittedName>
</protein>
<feature type="region of interest" description="Disordered" evidence="1">
    <location>
        <begin position="821"/>
        <end position="841"/>
    </location>
</feature>
<feature type="compositionally biased region" description="Low complexity" evidence="1">
    <location>
        <begin position="499"/>
        <end position="511"/>
    </location>
</feature>
<feature type="compositionally biased region" description="Polar residues" evidence="1">
    <location>
        <begin position="523"/>
        <end position="546"/>
    </location>
</feature>